<dbReference type="PANTHER" id="PTHR21661">
    <property type="entry name" value="EPOXIDE HYDROLASE 1-RELATED"/>
    <property type="match status" value="1"/>
</dbReference>
<dbReference type="OrthoDB" id="7130006at2759"/>
<proteinExistence type="inferred from homology"/>
<evidence type="ECO:0000313" key="5">
    <source>
        <dbReference type="Proteomes" id="UP000800035"/>
    </source>
</evidence>
<keyword evidence="5" id="KW-1185">Reference proteome</keyword>
<keyword evidence="2 4" id="KW-0378">Hydrolase</keyword>
<dbReference type="AlphaFoldDB" id="A0A6A5TQZ0"/>
<evidence type="ECO:0000256" key="2">
    <source>
        <dbReference type="ARBA" id="ARBA00022801"/>
    </source>
</evidence>
<dbReference type="InterPro" id="IPR029058">
    <property type="entry name" value="AB_hydrolase_fold"/>
</dbReference>
<dbReference type="InterPro" id="IPR010497">
    <property type="entry name" value="Epoxide_hydro_N"/>
</dbReference>
<dbReference type="Gene3D" id="3.40.50.1820">
    <property type="entry name" value="alpha/beta hydrolase"/>
    <property type="match status" value="1"/>
</dbReference>
<evidence type="ECO:0000313" key="4">
    <source>
        <dbReference type="EMBL" id="KAF1954072.1"/>
    </source>
</evidence>
<gene>
    <name evidence="4" type="ORF">CC80DRAFT_493928</name>
</gene>
<organism evidence="4 5">
    <name type="scientific">Byssothecium circinans</name>
    <dbReference type="NCBI Taxonomy" id="147558"/>
    <lineage>
        <taxon>Eukaryota</taxon>
        <taxon>Fungi</taxon>
        <taxon>Dikarya</taxon>
        <taxon>Ascomycota</taxon>
        <taxon>Pezizomycotina</taxon>
        <taxon>Dothideomycetes</taxon>
        <taxon>Pleosporomycetidae</taxon>
        <taxon>Pleosporales</taxon>
        <taxon>Massarineae</taxon>
        <taxon>Massarinaceae</taxon>
        <taxon>Byssothecium</taxon>
    </lineage>
</organism>
<dbReference type="GO" id="GO:0097176">
    <property type="term" value="P:epoxide metabolic process"/>
    <property type="evidence" value="ECO:0007669"/>
    <property type="project" value="TreeGrafter"/>
</dbReference>
<dbReference type="PIRSF" id="PIRSF001112">
    <property type="entry name" value="Epoxide_hydrolase"/>
    <property type="match status" value="1"/>
</dbReference>
<name>A0A6A5TQZ0_9PLEO</name>
<sequence>MDPTPNDEDGPEAIMPYSMHVSSHYLGLTRRKLELTRLPRELDLGEQRRWELGTPKAVLEPLLDFWLETYDWRTQEAHFNTTLPQFRTAIALPSSLSSDGHLDTGQSQSLRIHFVHRRSKHTNAIPLLFCHTWPSSFIEVEKIVDALTDPQSLPSFGGGAQQAFHVVAPSIPGFAFSDASPMEGLGLKETAEAFDGVMKRLGYEHYVAQGTGWGFSICRALALNHSLHCAAVHTVNPSFVEPTLRQSPVAFLKYWLAKFTRARIPVLSFGYTPSEVDSSVERGLEDGATTHSLPYSRDPLGTAFSRLYSHRPRTLAYSLCDSPIGLLAGMLDVIHTRAPSQSLVTSRSRSPFLSPVELEMQEAHNRHSSQSNGSLSDIIEVSEQTLSPRESENKAHVKDYLWSPTEVITFTMMQWLPGPEASLRWLRRAHIDGGPDSPLNSSYCSVPLGISSFRGRNSYSGASPVMWGSASWPVSWVKRHQRPASLAAWEAPDQLVPDMREFFGTVLSQSSFVNLPTPATSLHSPRLRR</sequence>
<reference evidence="4" key="1">
    <citation type="journal article" date="2020" name="Stud. Mycol.">
        <title>101 Dothideomycetes genomes: a test case for predicting lifestyles and emergence of pathogens.</title>
        <authorList>
            <person name="Haridas S."/>
            <person name="Albert R."/>
            <person name="Binder M."/>
            <person name="Bloem J."/>
            <person name="Labutti K."/>
            <person name="Salamov A."/>
            <person name="Andreopoulos B."/>
            <person name="Baker S."/>
            <person name="Barry K."/>
            <person name="Bills G."/>
            <person name="Bluhm B."/>
            <person name="Cannon C."/>
            <person name="Castanera R."/>
            <person name="Culley D."/>
            <person name="Daum C."/>
            <person name="Ezra D."/>
            <person name="Gonzalez J."/>
            <person name="Henrissat B."/>
            <person name="Kuo A."/>
            <person name="Liang C."/>
            <person name="Lipzen A."/>
            <person name="Lutzoni F."/>
            <person name="Magnuson J."/>
            <person name="Mondo S."/>
            <person name="Nolan M."/>
            <person name="Ohm R."/>
            <person name="Pangilinan J."/>
            <person name="Park H.-J."/>
            <person name="Ramirez L."/>
            <person name="Alfaro M."/>
            <person name="Sun H."/>
            <person name="Tritt A."/>
            <person name="Yoshinaga Y."/>
            <person name="Zwiers L.-H."/>
            <person name="Turgeon B."/>
            <person name="Goodwin S."/>
            <person name="Spatafora J."/>
            <person name="Crous P."/>
            <person name="Grigoriev I."/>
        </authorList>
    </citation>
    <scope>NUCLEOTIDE SEQUENCE</scope>
    <source>
        <strain evidence="4">CBS 675.92</strain>
    </source>
</reference>
<dbReference type="SUPFAM" id="SSF53474">
    <property type="entry name" value="alpha/beta-Hydrolases"/>
    <property type="match status" value="1"/>
</dbReference>
<evidence type="ECO:0000256" key="1">
    <source>
        <dbReference type="ARBA" id="ARBA00010088"/>
    </source>
</evidence>
<dbReference type="GO" id="GO:0004301">
    <property type="term" value="F:epoxide hydrolase activity"/>
    <property type="evidence" value="ECO:0007669"/>
    <property type="project" value="TreeGrafter"/>
</dbReference>
<feature type="domain" description="Epoxide hydrolase N-terminal" evidence="3">
    <location>
        <begin position="15"/>
        <end position="140"/>
    </location>
</feature>
<dbReference type="Pfam" id="PF06441">
    <property type="entry name" value="EHN"/>
    <property type="match status" value="1"/>
</dbReference>
<accession>A0A6A5TQZ0</accession>
<dbReference type="InterPro" id="IPR016292">
    <property type="entry name" value="Epoxide_hydrolase"/>
</dbReference>
<dbReference type="Proteomes" id="UP000800035">
    <property type="component" value="Unassembled WGS sequence"/>
</dbReference>
<evidence type="ECO:0000259" key="3">
    <source>
        <dbReference type="Pfam" id="PF06441"/>
    </source>
</evidence>
<dbReference type="EMBL" id="ML977000">
    <property type="protein sequence ID" value="KAF1954072.1"/>
    <property type="molecule type" value="Genomic_DNA"/>
</dbReference>
<protein>
    <submittedName>
        <fullName evidence="4">Alpha/beta-hydrolase</fullName>
    </submittedName>
</protein>
<comment type="similarity">
    <text evidence="1">Belongs to the peptidase S33 family.</text>
</comment>
<dbReference type="PANTHER" id="PTHR21661:SF71">
    <property type="entry name" value="EPOXIDE HYDROLASE N-TERMINAL DOMAIN-CONTAINING PROTEIN"/>
    <property type="match status" value="1"/>
</dbReference>